<evidence type="ECO:0000256" key="3">
    <source>
        <dbReference type="ARBA" id="ARBA00023163"/>
    </source>
</evidence>
<dbReference type="GO" id="GO:0003700">
    <property type="term" value="F:DNA-binding transcription factor activity"/>
    <property type="evidence" value="ECO:0007669"/>
    <property type="project" value="InterPro"/>
</dbReference>
<dbReference type="SMART" id="SM01134">
    <property type="entry name" value="DeoRC"/>
    <property type="match status" value="1"/>
</dbReference>
<dbReference type="EMBL" id="CP009220">
    <property type="protein sequence ID" value="ALC04625.1"/>
    <property type="molecule type" value="Genomic_DNA"/>
</dbReference>
<dbReference type="SUPFAM" id="SSF46785">
    <property type="entry name" value="Winged helix' DNA-binding domain"/>
    <property type="match status" value="1"/>
</dbReference>
<dbReference type="PATRIC" id="fig|931089.4.peg.150"/>
<dbReference type="InterPro" id="IPR001034">
    <property type="entry name" value="DeoR_HTH"/>
</dbReference>
<keyword evidence="2" id="KW-0238">DNA-binding</keyword>
<dbReference type="PROSITE" id="PS00894">
    <property type="entry name" value="HTH_DEOR_1"/>
    <property type="match status" value="1"/>
</dbReference>
<evidence type="ECO:0000313" key="5">
    <source>
        <dbReference type="EMBL" id="ALC04625.1"/>
    </source>
</evidence>
<protein>
    <submittedName>
        <fullName evidence="5">DeoR family sugar metabolism transcriptional regulator</fullName>
    </submittedName>
</protein>
<dbReference type="AlphaFoldDB" id="A0A0M4CUQ5"/>
<dbReference type="SUPFAM" id="SSF100950">
    <property type="entry name" value="NagB/RpiA/CoA transferase-like"/>
    <property type="match status" value="1"/>
</dbReference>
<reference evidence="5 6" key="1">
    <citation type="submission" date="2014-08" db="EMBL/GenBank/DDBJ databases">
        <title>Complete genome sequence of Corynebacterium deserti GIMN1.010 (=DSM 45689), isolated from desert sand in western China.</title>
        <authorList>
            <person name="Ruckert C."/>
            <person name="Albersmeier A."/>
            <person name="Kalinowski J."/>
        </authorList>
    </citation>
    <scope>NUCLEOTIDE SEQUENCE [LARGE SCALE GENOMIC DNA]</scope>
    <source>
        <strain evidence="5 6">GIMN1.010</strain>
    </source>
</reference>
<keyword evidence="3" id="KW-0804">Transcription</keyword>
<dbReference type="InterPro" id="IPR014036">
    <property type="entry name" value="DeoR-like_C"/>
</dbReference>
<dbReference type="Pfam" id="PF08220">
    <property type="entry name" value="HTH_DeoR"/>
    <property type="match status" value="1"/>
</dbReference>
<dbReference type="InterPro" id="IPR036388">
    <property type="entry name" value="WH-like_DNA-bd_sf"/>
</dbReference>
<dbReference type="Pfam" id="PF00455">
    <property type="entry name" value="DeoRC"/>
    <property type="match status" value="1"/>
</dbReference>
<gene>
    <name evidence="5" type="ORF">CDES_00725</name>
</gene>
<dbReference type="Gene3D" id="1.10.10.10">
    <property type="entry name" value="Winged helix-like DNA-binding domain superfamily/Winged helix DNA-binding domain"/>
    <property type="match status" value="1"/>
</dbReference>
<keyword evidence="6" id="KW-1185">Reference proteome</keyword>
<evidence type="ECO:0000256" key="1">
    <source>
        <dbReference type="ARBA" id="ARBA00023015"/>
    </source>
</evidence>
<dbReference type="InterPro" id="IPR050313">
    <property type="entry name" value="Carb_Metab_HTH_regulators"/>
</dbReference>
<organism evidence="5 6">
    <name type="scientific">Corynebacterium deserti GIMN1.010</name>
    <dbReference type="NCBI Taxonomy" id="931089"/>
    <lineage>
        <taxon>Bacteria</taxon>
        <taxon>Bacillati</taxon>
        <taxon>Actinomycetota</taxon>
        <taxon>Actinomycetes</taxon>
        <taxon>Mycobacteriales</taxon>
        <taxon>Corynebacteriaceae</taxon>
        <taxon>Corynebacterium</taxon>
    </lineage>
</organism>
<dbReference type="InterPro" id="IPR018356">
    <property type="entry name" value="Tscrpt_reg_HTH_DeoR_CS"/>
</dbReference>
<dbReference type="STRING" id="931089.CDES_00725"/>
<dbReference type="SMART" id="SM00420">
    <property type="entry name" value="HTH_DEOR"/>
    <property type="match status" value="1"/>
</dbReference>
<dbReference type="PANTHER" id="PTHR30363:SF44">
    <property type="entry name" value="AGA OPERON TRANSCRIPTIONAL REPRESSOR-RELATED"/>
    <property type="match status" value="1"/>
</dbReference>
<dbReference type="OrthoDB" id="7688673at2"/>
<dbReference type="RefSeq" id="WP_053543822.1">
    <property type="nucleotide sequence ID" value="NZ_CP009220.1"/>
</dbReference>
<accession>A0A0M4CUQ5</accession>
<name>A0A0M4CUQ5_9CORY</name>
<proteinExistence type="predicted"/>
<dbReference type="Proteomes" id="UP000068067">
    <property type="component" value="Chromosome"/>
</dbReference>
<dbReference type="InterPro" id="IPR037171">
    <property type="entry name" value="NagB/RpiA_transferase-like"/>
</dbReference>
<keyword evidence="1" id="KW-0805">Transcription regulation</keyword>
<feature type="domain" description="HTH deoR-type" evidence="4">
    <location>
        <begin position="10"/>
        <end position="65"/>
    </location>
</feature>
<dbReference type="InterPro" id="IPR036390">
    <property type="entry name" value="WH_DNA-bd_sf"/>
</dbReference>
<evidence type="ECO:0000256" key="2">
    <source>
        <dbReference type="ARBA" id="ARBA00023125"/>
    </source>
</evidence>
<evidence type="ECO:0000313" key="6">
    <source>
        <dbReference type="Proteomes" id="UP000068067"/>
    </source>
</evidence>
<sequence>MAQVIPATSQEKRRERIISYITRHGSARVEALAEHFDVSAMTIHRDLEALAAENLVERIRGGARSVSPSMSELAVGQRRHLHRTTKEALCIAAARLIPEGAVVAIDDSTTLENLVDRLPERSPSALITHSLKAMADHRNRAGMIDTRLIACAGLYFAETDSFLGRATSAQLAELSADYSFVSTTSLRPTGGLPALFHPDMEAADTKRAVIKVGAVRVLVLDSSKFGSPGVFKVASIDQFDHIIIDQQCTREQRELLRNSRAQIHVIDQEGEEITTLNPSEEMEA</sequence>
<dbReference type="PRINTS" id="PR00037">
    <property type="entry name" value="HTHLACR"/>
</dbReference>
<dbReference type="PANTHER" id="PTHR30363">
    <property type="entry name" value="HTH-TYPE TRANSCRIPTIONAL REGULATOR SRLR-RELATED"/>
    <property type="match status" value="1"/>
</dbReference>
<evidence type="ECO:0000259" key="4">
    <source>
        <dbReference type="PROSITE" id="PS51000"/>
    </source>
</evidence>
<dbReference type="KEGG" id="cdx:CDES_00725"/>
<dbReference type="GO" id="GO:0003677">
    <property type="term" value="F:DNA binding"/>
    <property type="evidence" value="ECO:0007669"/>
    <property type="project" value="UniProtKB-KW"/>
</dbReference>
<dbReference type="PROSITE" id="PS51000">
    <property type="entry name" value="HTH_DEOR_2"/>
    <property type="match status" value="1"/>
</dbReference>